<evidence type="ECO:0000313" key="3">
    <source>
        <dbReference type="Proteomes" id="UP001151081"/>
    </source>
</evidence>
<proteinExistence type="predicted"/>
<organism evidence="2 3">
    <name type="scientific">Polyangium jinanense</name>
    <dbReference type="NCBI Taxonomy" id="2829994"/>
    <lineage>
        <taxon>Bacteria</taxon>
        <taxon>Pseudomonadati</taxon>
        <taxon>Myxococcota</taxon>
        <taxon>Polyangia</taxon>
        <taxon>Polyangiales</taxon>
        <taxon>Polyangiaceae</taxon>
        <taxon>Polyangium</taxon>
    </lineage>
</organism>
<protein>
    <submittedName>
        <fullName evidence="2">Uncharacterized protein</fullName>
    </submittedName>
</protein>
<sequence length="409" mass="45329">MREATSAGAARYGPTRRGSTMRMHMRPVESQRFPQVLGAFAFAALATTTWVSGCAGRDDATASSASSNSNSGTTTHSRHGDDFTIHGTGFGAKVDSNAGDHRFLGKRHLVARFSDFDNATSAEPAENTKEGWRAHLDGIYPILTSTDFNAAATASGATLELSGGPTRSGRWLQRRITQEIRDAYPQNYRLRNWNLWDTNEYHPQMYLSCYVNLSTTEEPGKYFRFYWTDSSVINHNVWTALQGSTLTARAEGSNDGMPGIYADPPASYQDNTWIRYEILADFENDVISFYANGQMLKDASRGYTGEISGWLGTGGKIDYFLLSNTVDMDGDAGEFLGHAMPYLDFSFERIELADAPVWENRTQSVIQVPTRWTDTEIDIVVNQGTFADLSDKHLFLLKGMTATYLGPLP</sequence>
<name>A0A9X3X7J6_9BACT</name>
<dbReference type="AlphaFoldDB" id="A0A9X3X7J6"/>
<reference evidence="2 3" key="1">
    <citation type="submission" date="2021-04" db="EMBL/GenBank/DDBJ databases">
        <title>Genome analysis of Polyangium sp.</title>
        <authorList>
            <person name="Li Y."/>
            <person name="Wang J."/>
        </authorList>
    </citation>
    <scope>NUCLEOTIDE SEQUENCE [LARGE SCALE GENOMIC DNA]</scope>
    <source>
        <strain evidence="2 3">SDU14</strain>
    </source>
</reference>
<evidence type="ECO:0000256" key="1">
    <source>
        <dbReference type="SAM" id="MobiDB-lite"/>
    </source>
</evidence>
<dbReference type="RefSeq" id="WP_272425583.1">
    <property type="nucleotide sequence ID" value="NZ_JAGTJJ010000016.1"/>
</dbReference>
<accession>A0A9X3X7J6</accession>
<feature type="region of interest" description="Disordered" evidence="1">
    <location>
        <begin position="58"/>
        <end position="80"/>
    </location>
</feature>
<feature type="compositionally biased region" description="Low complexity" evidence="1">
    <location>
        <begin position="61"/>
        <end position="75"/>
    </location>
</feature>
<dbReference type="EMBL" id="JAGTJJ010000016">
    <property type="protein sequence ID" value="MDC3983833.1"/>
    <property type="molecule type" value="Genomic_DNA"/>
</dbReference>
<dbReference type="Proteomes" id="UP001151081">
    <property type="component" value="Unassembled WGS sequence"/>
</dbReference>
<gene>
    <name evidence="2" type="ORF">KEG57_25210</name>
</gene>
<comment type="caution">
    <text evidence="2">The sequence shown here is derived from an EMBL/GenBank/DDBJ whole genome shotgun (WGS) entry which is preliminary data.</text>
</comment>
<feature type="region of interest" description="Disordered" evidence="1">
    <location>
        <begin position="1"/>
        <end position="23"/>
    </location>
</feature>
<evidence type="ECO:0000313" key="2">
    <source>
        <dbReference type="EMBL" id="MDC3983833.1"/>
    </source>
</evidence>
<keyword evidence="3" id="KW-1185">Reference proteome</keyword>